<dbReference type="Proteomes" id="UP001324993">
    <property type="component" value="Chromosome"/>
</dbReference>
<accession>A0ABZ0RRK8</accession>
<organism evidence="2 3">
    <name type="scientific">Coraliomargarita algicola</name>
    <dbReference type="NCBI Taxonomy" id="3092156"/>
    <lineage>
        <taxon>Bacteria</taxon>
        <taxon>Pseudomonadati</taxon>
        <taxon>Verrucomicrobiota</taxon>
        <taxon>Opitutia</taxon>
        <taxon>Puniceicoccales</taxon>
        <taxon>Coraliomargaritaceae</taxon>
        <taxon>Coraliomargarita</taxon>
    </lineage>
</organism>
<gene>
    <name evidence="2" type="ORF">SH580_09190</name>
</gene>
<reference evidence="2 3" key="1">
    <citation type="submission" date="2023-11" db="EMBL/GenBank/DDBJ databases">
        <title>Coraliomargarita sp. nov., isolated from marine algae.</title>
        <authorList>
            <person name="Lee J.K."/>
            <person name="Baek J.H."/>
            <person name="Kim J.M."/>
            <person name="Choi D.G."/>
            <person name="Jeon C.O."/>
        </authorList>
    </citation>
    <scope>NUCLEOTIDE SEQUENCE [LARGE SCALE GENOMIC DNA]</scope>
    <source>
        <strain evidence="2 3">J2-16</strain>
    </source>
</reference>
<dbReference type="EMBL" id="CP138858">
    <property type="protein sequence ID" value="WPJ97884.1"/>
    <property type="molecule type" value="Genomic_DNA"/>
</dbReference>
<keyword evidence="1" id="KW-1133">Transmembrane helix</keyword>
<evidence type="ECO:0000313" key="2">
    <source>
        <dbReference type="EMBL" id="WPJ97884.1"/>
    </source>
</evidence>
<evidence type="ECO:0000313" key="3">
    <source>
        <dbReference type="Proteomes" id="UP001324993"/>
    </source>
</evidence>
<protein>
    <submittedName>
        <fullName evidence="2">Uncharacterized protein</fullName>
    </submittedName>
</protein>
<feature type="transmembrane region" description="Helical" evidence="1">
    <location>
        <begin position="12"/>
        <end position="34"/>
    </location>
</feature>
<keyword evidence="1" id="KW-0472">Membrane</keyword>
<keyword evidence="3" id="KW-1185">Reference proteome</keyword>
<evidence type="ECO:0000256" key="1">
    <source>
        <dbReference type="SAM" id="Phobius"/>
    </source>
</evidence>
<name>A0ABZ0RRK8_9BACT</name>
<dbReference type="PROSITE" id="PS51257">
    <property type="entry name" value="PROKAR_LIPOPROTEIN"/>
    <property type="match status" value="1"/>
</dbReference>
<sequence length="291" mass="32766">MKKKNKAQRIALFETLLVFLLLGGGCALVLFWAAKSEDSELAHSIRKTVGISEPQQEVLEAEPEPAPVVVAPAEPEPVEAVVVVEPAPLPKITFKEIAAQRQLWPKSLNLKLAVRVPIRYNGQDFGFMEFPKGVSISVDGLSPGGEIFCRIDGNYLSLSVYETDFYGWFKETHGDRYDVQPVVVDMGSKATSRYRLGTEKGEAAFWAEMRIWCHQNYEAVTLNVEEERLVFYWLPKETAPIDYAVEAREIARQFLLKRAKYGGRENYAACEIRHPVTNELLGASSIFIPRL</sequence>
<dbReference type="RefSeq" id="WP_319834701.1">
    <property type="nucleotide sequence ID" value="NZ_CP138858.1"/>
</dbReference>
<proteinExistence type="predicted"/>
<keyword evidence="1" id="KW-0812">Transmembrane</keyword>